<sequence>MERFTRNGIQYGRVSLEQYCCNHQVFSTSETRWGDDVEGYIDFSDYGNYGVFYSSCNYQETEQIDTVFMETSLQQPIDGVEFLNFSIKMFDSGKSDMMKMFILAAIADKGEMLFKISRSNGTIKYMGSVDLGFCFSKNGKKVLDLVKGPKHCK</sequence>
<protein>
    <submittedName>
        <fullName evidence="1">Uncharacterized protein</fullName>
    </submittedName>
</protein>
<evidence type="ECO:0000313" key="2">
    <source>
        <dbReference type="Proteomes" id="UP000184275"/>
    </source>
</evidence>
<keyword evidence="2" id="KW-1185">Reference proteome</keyword>
<reference evidence="2" key="1">
    <citation type="submission" date="2016-11" db="EMBL/GenBank/DDBJ databases">
        <authorList>
            <person name="Varghese N."/>
            <person name="Submissions S."/>
        </authorList>
    </citation>
    <scope>NUCLEOTIDE SEQUENCE [LARGE SCALE GENOMIC DNA]</scope>
    <source>
        <strain evidence="2">UWOS</strain>
    </source>
</reference>
<organism evidence="1 2">
    <name type="scientific">Fibrobacter intestinalis</name>
    <dbReference type="NCBI Taxonomy" id="28122"/>
    <lineage>
        <taxon>Bacteria</taxon>
        <taxon>Pseudomonadati</taxon>
        <taxon>Fibrobacterota</taxon>
        <taxon>Fibrobacteria</taxon>
        <taxon>Fibrobacterales</taxon>
        <taxon>Fibrobacteraceae</taxon>
        <taxon>Fibrobacter</taxon>
    </lineage>
</organism>
<dbReference type="RefSeq" id="WP_143159502.1">
    <property type="nucleotide sequence ID" value="NZ_FRAW01000046.1"/>
</dbReference>
<proteinExistence type="predicted"/>
<name>A0A1M6YQR0_9BACT</name>
<evidence type="ECO:0000313" key="1">
    <source>
        <dbReference type="EMBL" id="SHL20435.1"/>
    </source>
</evidence>
<accession>A0A1M6YQR0</accession>
<dbReference type="EMBL" id="FRAW01000046">
    <property type="protein sequence ID" value="SHL20435.1"/>
    <property type="molecule type" value="Genomic_DNA"/>
</dbReference>
<dbReference type="AlphaFoldDB" id="A0A1M6YQR0"/>
<dbReference type="Proteomes" id="UP000184275">
    <property type="component" value="Unassembled WGS sequence"/>
</dbReference>
<gene>
    <name evidence="1" type="ORF">SAMN05720469_14621</name>
</gene>